<keyword evidence="4" id="KW-0539">Nucleus</keyword>
<comment type="subcellular location">
    <subcellularLocation>
        <location evidence="1">Nucleus</location>
        <location evidence="1">Nucleolus</location>
    </subcellularLocation>
</comment>
<accession>A0ABD3DVA8</accession>
<organism evidence="5 6">
    <name type="scientific">Castilleja foliolosa</name>
    <dbReference type="NCBI Taxonomy" id="1961234"/>
    <lineage>
        <taxon>Eukaryota</taxon>
        <taxon>Viridiplantae</taxon>
        <taxon>Streptophyta</taxon>
        <taxon>Embryophyta</taxon>
        <taxon>Tracheophyta</taxon>
        <taxon>Spermatophyta</taxon>
        <taxon>Magnoliopsida</taxon>
        <taxon>eudicotyledons</taxon>
        <taxon>Gunneridae</taxon>
        <taxon>Pentapetalae</taxon>
        <taxon>asterids</taxon>
        <taxon>lamiids</taxon>
        <taxon>Lamiales</taxon>
        <taxon>Orobanchaceae</taxon>
        <taxon>Pedicularideae</taxon>
        <taxon>Castillejinae</taxon>
        <taxon>Castilleja</taxon>
    </lineage>
</organism>
<name>A0ABD3DVA8_9LAMI</name>
<comment type="caution">
    <text evidence="5">The sequence shown here is derived from an EMBL/GenBank/DDBJ whole genome shotgun (WGS) entry which is preliminary data.</text>
</comment>
<reference evidence="6" key="1">
    <citation type="journal article" date="2024" name="IScience">
        <title>Strigolactones Initiate the Formation of Haustorium-like Structures in Castilleja.</title>
        <authorList>
            <person name="Buerger M."/>
            <person name="Peterson D."/>
            <person name="Chory J."/>
        </authorList>
    </citation>
    <scope>NUCLEOTIDE SEQUENCE [LARGE SCALE GENOMIC DNA]</scope>
</reference>
<evidence type="ECO:0000313" key="5">
    <source>
        <dbReference type="EMBL" id="KAL3644771.1"/>
    </source>
</evidence>
<dbReference type="PANTHER" id="PTHR13243:SF1">
    <property type="entry name" value="NUCLEOLAR PROTEIN 16"/>
    <property type="match status" value="1"/>
</dbReference>
<proteinExistence type="inferred from homology"/>
<dbReference type="Pfam" id="PF09420">
    <property type="entry name" value="Nop16"/>
    <property type="match status" value="1"/>
</dbReference>
<evidence type="ECO:0000256" key="1">
    <source>
        <dbReference type="ARBA" id="ARBA00004604"/>
    </source>
</evidence>
<dbReference type="InterPro" id="IPR019002">
    <property type="entry name" value="Ribosome_biogenesis_Nop16"/>
</dbReference>
<dbReference type="Proteomes" id="UP001632038">
    <property type="component" value="Unassembled WGS sequence"/>
</dbReference>
<comment type="similarity">
    <text evidence="2">Belongs to the NOP16 family.</text>
</comment>
<dbReference type="GO" id="GO:0005730">
    <property type="term" value="C:nucleolus"/>
    <property type="evidence" value="ECO:0007669"/>
    <property type="project" value="UniProtKB-SubCell"/>
</dbReference>
<protein>
    <recommendedName>
        <fullName evidence="3">Nucleolar protein 16</fullName>
    </recommendedName>
</protein>
<evidence type="ECO:0000313" key="6">
    <source>
        <dbReference type="Proteomes" id="UP001632038"/>
    </source>
</evidence>
<evidence type="ECO:0000256" key="3">
    <source>
        <dbReference type="ARBA" id="ARBA00015522"/>
    </source>
</evidence>
<evidence type="ECO:0000256" key="4">
    <source>
        <dbReference type="ARBA" id="ARBA00023242"/>
    </source>
</evidence>
<keyword evidence="6" id="KW-1185">Reference proteome</keyword>
<dbReference type="AlphaFoldDB" id="A0ABD3DVA8"/>
<sequence>MGGSRRKYKRSRAKVQVGLPKKNPHIFKPAFNLPPKLKTLLDPHSKWDAKGSVIENYKSFGVVSNPNFLGVRARTDHMVESDSLQMPPAGDEAVSEFEPIDSGSELEEDDLKSALGKKRIDGKQAPLQPLTAIQRVHVSRLVEKYGDDYKGMFMDIKLNKMQHSLATLEKLCKRYQMYKDKNPLIVGPWKK</sequence>
<gene>
    <name evidence="5" type="ORF">CASFOL_009951</name>
</gene>
<dbReference type="PANTHER" id="PTHR13243">
    <property type="entry name" value="HSPC111 PROTEIN-RELATED"/>
    <property type="match status" value="1"/>
</dbReference>
<evidence type="ECO:0000256" key="2">
    <source>
        <dbReference type="ARBA" id="ARBA00008479"/>
    </source>
</evidence>
<dbReference type="EMBL" id="JAVIJP010000013">
    <property type="protein sequence ID" value="KAL3644771.1"/>
    <property type="molecule type" value="Genomic_DNA"/>
</dbReference>